<dbReference type="AlphaFoldDB" id="A0A2H0TW66"/>
<dbReference type="GO" id="GO:0032259">
    <property type="term" value="P:methylation"/>
    <property type="evidence" value="ECO:0007669"/>
    <property type="project" value="UniProtKB-KW"/>
</dbReference>
<evidence type="ECO:0000256" key="1">
    <source>
        <dbReference type="ARBA" id="ARBA00007228"/>
    </source>
</evidence>
<sequence length="252" mass="27789">MLSNSASTLLRKLSQKKFRKEFGLFVVEGKKGVQEALDNADVQLIVVEESAIDSDMGIIISYAEKTDIPVERANKREVTTIKQTETFPGVMAVVSMSESSLDEMVDEETIIILDRVNDPGNLGTIIRTADWFGVHAIILSEGSVDPYNEKVVRSTMGSIFRTNIYQSEYILDTVEFLKNNGYSIAVLDMEGDNITQFHAKKKQVLLFGSESHGVSEKLLPLVDHAYTIAGTGQAESLNLAISVGISLHQINM</sequence>
<reference evidence="6" key="1">
    <citation type="submission" date="2017-09" db="EMBL/GenBank/DDBJ databases">
        <title>Depth-based differentiation of microbial function through sediment-hosted aquifers and enrichment of novel symbionts in the deep terrestrial subsurface.</title>
        <authorList>
            <person name="Probst A.J."/>
            <person name="Ladd B."/>
            <person name="Jarett J.K."/>
            <person name="Geller-Mcgrath D.E."/>
            <person name="Sieber C.M.K."/>
            <person name="Emerson J.B."/>
            <person name="Anantharaman K."/>
            <person name="Thomas B.C."/>
            <person name="Malmstrom R."/>
            <person name="Stieglmeier M."/>
            <person name="Klingl A."/>
            <person name="Woyke T."/>
            <person name="Ryan C.M."/>
            <person name="Banfield J.F."/>
        </authorList>
    </citation>
    <scope>NUCLEOTIDE SEQUENCE [LARGE SCALE GENOMIC DNA]</scope>
</reference>
<comment type="caution">
    <text evidence="5">The sequence shown here is derived from an EMBL/GenBank/DDBJ whole genome shotgun (WGS) entry which is preliminary data.</text>
</comment>
<dbReference type="InterPro" id="IPR029026">
    <property type="entry name" value="tRNA_m1G_MTases_N"/>
</dbReference>
<dbReference type="InterPro" id="IPR051259">
    <property type="entry name" value="rRNA_Methyltransferase"/>
</dbReference>
<dbReference type="GO" id="GO:0006396">
    <property type="term" value="P:RNA processing"/>
    <property type="evidence" value="ECO:0007669"/>
    <property type="project" value="InterPro"/>
</dbReference>
<keyword evidence="3 5" id="KW-0808">Transferase</keyword>
<evidence type="ECO:0000313" key="5">
    <source>
        <dbReference type="EMBL" id="PIR76391.1"/>
    </source>
</evidence>
<dbReference type="Pfam" id="PF00588">
    <property type="entry name" value="SpoU_methylase"/>
    <property type="match status" value="1"/>
</dbReference>
<dbReference type="InterPro" id="IPR053888">
    <property type="entry name" value="MRM3-like_sub_bind"/>
</dbReference>
<dbReference type="CDD" id="cd18095">
    <property type="entry name" value="SpoU-like_rRNA-MTase"/>
    <property type="match status" value="1"/>
</dbReference>
<proteinExistence type="inferred from homology"/>
<accession>A0A2H0TW66</accession>
<feature type="domain" description="RNA 2-O ribose methyltransferase substrate binding" evidence="4">
    <location>
        <begin position="26"/>
        <end position="100"/>
    </location>
</feature>
<dbReference type="SUPFAM" id="SSF75217">
    <property type="entry name" value="alpha/beta knot"/>
    <property type="match status" value="1"/>
</dbReference>
<dbReference type="PANTHER" id="PTHR43191:SF2">
    <property type="entry name" value="RRNA METHYLTRANSFERASE 3, MITOCHONDRIAL"/>
    <property type="match status" value="1"/>
</dbReference>
<keyword evidence="2 5" id="KW-0489">Methyltransferase</keyword>
<evidence type="ECO:0000313" key="6">
    <source>
        <dbReference type="Proteomes" id="UP000231530"/>
    </source>
</evidence>
<organism evidence="5 6">
    <name type="scientific">Candidatus Magasanikbacteria bacterium CG10_big_fil_rev_8_21_14_0_10_42_10</name>
    <dbReference type="NCBI Taxonomy" id="1974649"/>
    <lineage>
        <taxon>Bacteria</taxon>
        <taxon>Candidatus Magasanikiibacteriota</taxon>
    </lineage>
</organism>
<dbReference type="InterPro" id="IPR029064">
    <property type="entry name" value="Ribosomal_eL30-like_sf"/>
</dbReference>
<gene>
    <name evidence="5" type="ORF">COU32_02345</name>
</gene>
<dbReference type="Gene3D" id="3.30.1330.30">
    <property type="match status" value="1"/>
</dbReference>
<evidence type="ECO:0000256" key="2">
    <source>
        <dbReference type="ARBA" id="ARBA00022603"/>
    </source>
</evidence>
<dbReference type="PANTHER" id="PTHR43191">
    <property type="entry name" value="RRNA METHYLTRANSFERASE 3"/>
    <property type="match status" value="1"/>
</dbReference>
<dbReference type="SMART" id="SM00967">
    <property type="entry name" value="SpoU_sub_bind"/>
    <property type="match status" value="1"/>
</dbReference>
<dbReference type="InterPro" id="IPR001537">
    <property type="entry name" value="SpoU_MeTrfase"/>
</dbReference>
<dbReference type="EMBL" id="PFBY01000029">
    <property type="protein sequence ID" value="PIR76391.1"/>
    <property type="molecule type" value="Genomic_DNA"/>
</dbReference>
<dbReference type="InterPro" id="IPR013123">
    <property type="entry name" value="SpoU_subst-bd"/>
</dbReference>
<dbReference type="GO" id="GO:0008173">
    <property type="term" value="F:RNA methyltransferase activity"/>
    <property type="evidence" value="ECO:0007669"/>
    <property type="project" value="InterPro"/>
</dbReference>
<evidence type="ECO:0000259" key="4">
    <source>
        <dbReference type="SMART" id="SM00967"/>
    </source>
</evidence>
<dbReference type="GO" id="GO:0003723">
    <property type="term" value="F:RNA binding"/>
    <property type="evidence" value="ECO:0007669"/>
    <property type="project" value="InterPro"/>
</dbReference>
<protein>
    <submittedName>
        <fullName evidence="5">RNA methyltransferase</fullName>
    </submittedName>
</protein>
<dbReference type="Gene3D" id="3.40.1280.10">
    <property type="match status" value="1"/>
</dbReference>
<evidence type="ECO:0000256" key="3">
    <source>
        <dbReference type="ARBA" id="ARBA00022679"/>
    </source>
</evidence>
<name>A0A2H0TW66_9BACT</name>
<dbReference type="GO" id="GO:0005737">
    <property type="term" value="C:cytoplasm"/>
    <property type="evidence" value="ECO:0007669"/>
    <property type="project" value="UniProtKB-ARBA"/>
</dbReference>
<dbReference type="Pfam" id="PF22435">
    <property type="entry name" value="MRM3-like_sub_bind"/>
    <property type="match status" value="1"/>
</dbReference>
<comment type="similarity">
    <text evidence="1">Belongs to the class IV-like SAM-binding methyltransferase superfamily. RNA methyltransferase TrmH family.</text>
</comment>
<dbReference type="InterPro" id="IPR029028">
    <property type="entry name" value="Alpha/beta_knot_MTases"/>
</dbReference>
<dbReference type="Proteomes" id="UP000231530">
    <property type="component" value="Unassembled WGS sequence"/>
</dbReference>
<dbReference type="SUPFAM" id="SSF55315">
    <property type="entry name" value="L30e-like"/>
    <property type="match status" value="1"/>
</dbReference>